<dbReference type="OrthoDB" id="4095993at2759"/>
<feature type="region of interest" description="Disordered" evidence="1">
    <location>
        <begin position="1"/>
        <end position="102"/>
    </location>
</feature>
<dbReference type="EMBL" id="BDGI01000006">
    <property type="protein sequence ID" value="GAV26768.1"/>
    <property type="molecule type" value="Genomic_DNA"/>
</dbReference>
<evidence type="ECO:0000256" key="1">
    <source>
        <dbReference type="SAM" id="MobiDB-lite"/>
    </source>
</evidence>
<sequence>MVPPGKQLAEVDAGVDDAGGAASNSRGRGSGRGRGLVEEDHQTLNNQVNQYFEHIKQYAGGANGDDDEEEEEDEEEDVEDEELDGDDDEEEDEDDDRYVHNNGVEVDVDFGVDLELNIDRAISESLANYNSAQMRDHNLGSGVSVGVNLDPVKEHKGIMVNRQLGESARGVNNASSSSSAVNTPVNSGATLSGKAGGAGGGSGTGTGTGAGGSVSMDPLRNVVDHMGPIGHMADHIGPIGPIGTIGHIADHMADHMDNMEMDLDNMQDLGDHHEDNEVKLEEADLAAVAAAAAAAAVKENGGFHSVGGDR</sequence>
<feature type="compositionally biased region" description="Low complexity" evidence="1">
    <location>
        <begin position="16"/>
        <end position="27"/>
    </location>
</feature>
<feature type="compositionally biased region" description="Low complexity" evidence="1">
    <location>
        <begin position="169"/>
        <end position="193"/>
    </location>
</feature>
<accession>A0A1Q2YBA4</accession>
<organism evidence="2 3">
    <name type="scientific">Pichia membranifaciens</name>
    <dbReference type="NCBI Taxonomy" id="4926"/>
    <lineage>
        <taxon>Eukaryota</taxon>
        <taxon>Fungi</taxon>
        <taxon>Dikarya</taxon>
        <taxon>Ascomycota</taxon>
        <taxon>Saccharomycotina</taxon>
        <taxon>Pichiomycetes</taxon>
        <taxon>Pichiales</taxon>
        <taxon>Pichiaceae</taxon>
        <taxon>Pichia</taxon>
    </lineage>
</organism>
<dbReference type="AlphaFoldDB" id="A0A1Q2YBA4"/>
<feature type="compositionally biased region" description="Gly residues" evidence="1">
    <location>
        <begin position="194"/>
        <end position="212"/>
    </location>
</feature>
<comment type="caution">
    <text evidence="2">The sequence shown here is derived from an EMBL/GenBank/DDBJ whole genome shotgun (WGS) entry which is preliminary data.</text>
</comment>
<feature type="region of interest" description="Disordered" evidence="1">
    <location>
        <begin position="169"/>
        <end position="218"/>
    </location>
</feature>
<evidence type="ECO:0000313" key="3">
    <source>
        <dbReference type="Proteomes" id="UP000186136"/>
    </source>
</evidence>
<name>A0A1Q2YBA4_9ASCO</name>
<protein>
    <submittedName>
        <fullName evidence="2">Uncharacterized protein</fullName>
    </submittedName>
</protein>
<proteinExistence type="predicted"/>
<dbReference type="Proteomes" id="UP000186136">
    <property type="component" value="Unassembled WGS sequence"/>
</dbReference>
<gene>
    <name evidence="2" type="ORF">PMKS-000224</name>
</gene>
<reference evidence="2 3" key="1">
    <citation type="submission" date="2016-08" db="EMBL/GenBank/DDBJ databases">
        <title>Whole genome shotgun sequence of Pichia membranifaciens KS47-1.</title>
        <authorList>
            <person name="Konishi M."/>
            <person name="Ishida M."/>
            <person name="Arakawa T."/>
            <person name="Kato Y."/>
            <person name="Horiuchi J."/>
        </authorList>
    </citation>
    <scope>NUCLEOTIDE SEQUENCE [LARGE SCALE GENOMIC DNA]</scope>
    <source>
        <strain evidence="2 3">KS47-1</strain>
    </source>
</reference>
<keyword evidence="3" id="KW-1185">Reference proteome</keyword>
<feature type="compositionally biased region" description="Acidic residues" evidence="1">
    <location>
        <begin position="64"/>
        <end position="96"/>
    </location>
</feature>
<evidence type="ECO:0000313" key="2">
    <source>
        <dbReference type="EMBL" id="GAV26768.1"/>
    </source>
</evidence>